<dbReference type="GO" id="GO:0016020">
    <property type="term" value="C:membrane"/>
    <property type="evidence" value="ECO:0007669"/>
    <property type="project" value="UniProtKB-SubCell"/>
</dbReference>
<dbReference type="GO" id="GO:0009060">
    <property type="term" value="P:aerobic respiration"/>
    <property type="evidence" value="ECO:0007669"/>
    <property type="project" value="TreeGrafter"/>
</dbReference>
<evidence type="ECO:0000256" key="2">
    <source>
        <dbReference type="ARBA" id="ARBA00022692"/>
    </source>
</evidence>
<organism evidence="6">
    <name type="scientific">mine drainage metagenome</name>
    <dbReference type="NCBI Taxonomy" id="410659"/>
    <lineage>
        <taxon>unclassified sequences</taxon>
        <taxon>metagenomes</taxon>
        <taxon>ecological metagenomes</taxon>
    </lineage>
</organism>
<keyword evidence="3 5" id="KW-1133">Transmembrane helix</keyword>
<keyword evidence="6" id="KW-0560">Oxidoreductase</keyword>
<feature type="transmembrane region" description="Helical" evidence="5">
    <location>
        <begin position="178"/>
        <end position="200"/>
    </location>
</feature>
<keyword evidence="4 5" id="KW-0472">Membrane</keyword>
<dbReference type="PANTHER" id="PTHR11432:SF3">
    <property type="entry name" value="NADH-UBIQUINONE OXIDOREDUCTASE CHAIN 1"/>
    <property type="match status" value="1"/>
</dbReference>
<feature type="transmembrane region" description="Helical" evidence="5">
    <location>
        <begin position="100"/>
        <end position="121"/>
    </location>
</feature>
<feature type="transmembrane region" description="Helical" evidence="5">
    <location>
        <begin position="339"/>
        <end position="361"/>
    </location>
</feature>
<keyword evidence="6" id="KW-0830">Ubiquinone</keyword>
<gene>
    <name evidence="6" type="primary">nuoH</name>
    <name evidence="6" type="ORF">CARN6_1931</name>
</gene>
<evidence type="ECO:0000256" key="5">
    <source>
        <dbReference type="SAM" id="Phobius"/>
    </source>
</evidence>
<dbReference type="InterPro" id="IPR018086">
    <property type="entry name" value="NADH_UbQ_OxRdtase_su1_CS"/>
</dbReference>
<dbReference type="EMBL" id="CABQ01000222">
    <property type="protein sequence ID" value="CBI08463.1"/>
    <property type="molecule type" value="Genomic_DNA"/>
</dbReference>
<accession>E6QMJ2</accession>
<name>E6QMJ2_9ZZZZ</name>
<feature type="transmembrane region" description="Helical" evidence="5">
    <location>
        <begin position="300"/>
        <end position="318"/>
    </location>
</feature>
<dbReference type="PANTHER" id="PTHR11432">
    <property type="entry name" value="NADH DEHYDROGENASE SUBUNIT 1"/>
    <property type="match status" value="1"/>
</dbReference>
<dbReference type="PROSITE" id="PS00667">
    <property type="entry name" value="COMPLEX1_ND1_1"/>
    <property type="match status" value="1"/>
</dbReference>
<protein>
    <submittedName>
        <fullName evidence="6">NADH:ubiquinone oxidoreductase, membrane subunit H</fullName>
        <ecNumber evidence="6">1.6.99.5</ecNumber>
    </submittedName>
</protein>
<evidence type="ECO:0000256" key="4">
    <source>
        <dbReference type="ARBA" id="ARBA00023136"/>
    </source>
</evidence>
<comment type="caution">
    <text evidence="6">The sequence shown here is derived from an EMBL/GenBank/DDBJ whole genome shotgun (WGS) entry which is preliminary data.</text>
</comment>
<dbReference type="NCBIfam" id="NF004741">
    <property type="entry name" value="PRK06076.1-2"/>
    <property type="match status" value="1"/>
</dbReference>
<feature type="transmembrane region" description="Helical" evidence="5">
    <location>
        <begin position="136"/>
        <end position="157"/>
    </location>
</feature>
<dbReference type="EC" id="1.6.99.5" evidence="6"/>
<reference evidence="6" key="1">
    <citation type="submission" date="2009-10" db="EMBL/GenBank/DDBJ databases">
        <title>Diversity of trophic interactions inside an arsenic-rich microbial ecosystem.</title>
        <authorList>
            <person name="Bertin P.N."/>
            <person name="Heinrich-Salmeron A."/>
            <person name="Pelletier E."/>
            <person name="Goulhen-Chollet F."/>
            <person name="Arsene-Ploetze F."/>
            <person name="Gallien S."/>
            <person name="Calteau A."/>
            <person name="Vallenet D."/>
            <person name="Casiot C."/>
            <person name="Chane-Woon-Ming B."/>
            <person name="Giloteaux L."/>
            <person name="Barakat M."/>
            <person name="Bonnefoy V."/>
            <person name="Bruneel O."/>
            <person name="Chandler M."/>
            <person name="Cleiss J."/>
            <person name="Duran R."/>
            <person name="Elbaz-Poulichet F."/>
            <person name="Fonknechten N."/>
            <person name="Lauga B."/>
            <person name="Mornico D."/>
            <person name="Ortet P."/>
            <person name="Schaeffer C."/>
            <person name="Siguier P."/>
            <person name="Alexander Thil Smith A."/>
            <person name="Van Dorsselaer A."/>
            <person name="Weissenbach J."/>
            <person name="Medigue C."/>
            <person name="Le Paslier D."/>
        </authorList>
    </citation>
    <scope>NUCLEOTIDE SEQUENCE</scope>
</reference>
<feature type="transmembrane region" description="Helical" evidence="5">
    <location>
        <begin position="367"/>
        <end position="389"/>
    </location>
</feature>
<evidence type="ECO:0000313" key="6">
    <source>
        <dbReference type="EMBL" id="CBI08463.1"/>
    </source>
</evidence>
<dbReference type="HAMAP" id="MF_01350">
    <property type="entry name" value="NDH1_NuoH"/>
    <property type="match status" value="1"/>
</dbReference>
<evidence type="ECO:0000256" key="1">
    <source>
        <dbReference type="ARBA" id="ARBA00004141"/>
    </source>
</evidence>
<feature type="transmembrane region" description="Helical" evidence="5">
    <location>
        <begin position="262"/>
        <end position="288"/>
    </location>
</feature>
<dbReference type="GO" id="GO:0003954">
    <property type="term" value="F:NADH dehydrogenase activity"/>
    <property type="evidence" value="ECO:0007669"/>
    <property type="project" value="TreeGrafter"/>
</dbReference>
<dbReference type="Pfam" id="PF00146">
    <property type="entry name" value="NADHdh"/>
    <property type="match status" value="1"/>
</dbReference>
<evidence type="ECO:0000256" key="3">
    <source>
        <dbReference type="ARBA" id="ARBA00022989"/>
    </source>
</evidence>
<dbReference type="InterPro" id="IPR001694">
    <property type="entry name" value="NADH_UbQ_OxRdtase_su1/FPO"/>
</dbReference>
<feature type="transmembrane region" description="Helical" evidence="5">
    <location>
        <begin position="212"/>
        <end position="233"/>
    </location>
</feature>
<feature type="transmembrane region" description="Helical" evidence="5">
    <location>
        <begin position="31"/>
        <end position="55"/>
    </location>
</feature>
<dbReference type="AlphaFoldDB" id="E6QMJ2"/>
<keyword evidence="2 5" id="KW-0812">Transmembrane</keyword>
<sequence length="403" mass="44161">MNAGFFAQLDQVFVTLQHAIAGLFPACLQPWVATILAVIGIVATFPAIFALTTVLERKGLGRMQNRLGPNRVGPFGFFQPIADGIKSLTKEDIVPRTADGLVHFLAPVVLVVAIFLGYAVLPVGRNMVLMNMDAGILFFFAVGASTELSIFMAGWSSRNKYSLLGAMRAVAQMISYEVPLLLSAVVAIMMTGSLSTVKIVEAQSGFSGVLPHWYVFTPWGFAGFVLFVIAALAETNRSPFDLPEGESELVAGYFTEYSGFKFALFFLGEYLGMMSIAGYAITLFLGGWGAPFSFLGFIPSWAWFFGKLLAAICFFIWLRGTLPRLRQDQLMNFAWKFMLPMTLLNLVVAGAWRFLGVAWGASLGAESLRWAICATVLLAAYVLLGRALMRNQKLSARSYRYAD</sequence>
<proteinExistence type="inferred from homology"/>
<dbReference type="PROSITE" id="PS00668">
    <property type="entry name" value="COMPLEX1_ND1_2"/>
    <property type="match status" value="1"/>
</dbReference>
<comment type="subcellular location">
    <subcellularLocation>
        <location evidence="1">Membrane</location>
        <topology evidence="1">Multi-pass membrane protein</topology>
    </subcellularLocation>
</comment>